<dbReference type="InterPro" id="IPR011051">
    <property type="entry name" value="RmlC_Cupin_sf"/>
</dbReference>
<dbReference type="Proteomes" id="UP000003257">
    <property type="component" value="Unassembled WGS sequence"/>
</dbReference>
<keyword evidence="1" id="KW-0732">Signal</keyword>
<dbReference type="EMBL" id="ABID01000001">
    <property type="protein sequence ID" value="EDQ05742.1"/>
    <property type="molecule type" value="Genomic_DNA"/>
</dbReference>
<comment type="caution">
    <text evidence="3">The sequence shown here is derived from an EMBL/GenBank/DDBJ whole genome shotgun (WGS) entry which is preliminary data.</text>
</comment>
<dbReference type="Gene3D" id="2.60.120.10">
    <property type="entry name" value="Jelly Rolls"/>
    <property type="match status" value="1"/>
</dbReference>
<evidence type="ECO:0000256" key="1">
    <source>
        <dbReference type="SAM" id="SignalP"/>
    </source>
</evidence>
<evidence type="ECO:0000259" key="2">
    <source>
        <dbReference type="Pfam" id="PF12973"/>
    </source>
</evidence>
<dbReference type="Pfam" id="PF12973">
    <property type="entry name" value="Cupin_7"/>
    <property type="match status" value="1"/>
</dbReference>
<feature type="chain" id="PRO_5045316815" evidence="1">
    <location>
        <begin position="30"/>
        <end position="162"/>
    </location>
</feature>
<gene>
    <name evidence="3" type="ORF">OIHEL45_02990</name>
</gene>
<dbReference type="InterPro" id="IPR014710">
    <property type="entry name" value="RmlC-like_jellyroll"/>
</dbReference>
<organism evidence="3 4">
    <name type="scientific">Sulfitobacter indolifex HEL-45</name>
    <dbReference type="NCBI Taxonomy" id="391624"/>
    <lineage>
        <taxon>Bacteria</taxon>
        <taxon>Pseudomonadati</taxon>
        <taxon>Pseudomonadota</taxon>
        <taxon>Alphaproteobacteria</taxon>
        <taxon>Rhodobacterales</taxon>
        <taxon>Roseobacteraceae</taxon>
        <taxon>Sulfitobacter</taxon>
    </lineage>
</organism>
<proteinExistence type="predicted"/>
<dbReference type="CDD" id="cd06989">
    <property type="entry name" value="cupin_DRT102"/>
    <property type="match status" value="1"/>
</dbReference>
<accession>A0ABM9X885</accession>
<dbReference type="SUPFAM" id="SSF51182">
    <property type="entry name" value="RmlC-like cupins"/>
    <property type="match status" value="1"/>
</dbReference>
<evidence type="ECO:0000313" key="3">
    <source>
        <dbReference type="EMBL" id="EDQ05742.1"/>
    </source>
</evidence>
<feature type="signal peptide" evidence="1">
    <location>
        <begin position="1"/>
        <end position="29"/>
    </location>
</feature>
<name>A0ABM9X885_9RHOB</name>
<protein>
    <submittedName>
        <fullName evidence="3">Cupin 2, conserved barrel</fullName>
    </submittedName>
</protein>
<dbReference type="RefSeq" id="WP_007117812.1">
    <property type="nucleotide sequence ID" value="NZ_ABID01000001.1"/>
</dbReference>
<evidence type="ECO:0000313" key="4">
    <source>
        <dbReference type="Proteomes" id="UP000003257"/>
    </source>
</evidence>
<sequence>MFSSVIPSYRLGAFAAVLAVTAFMPPASAQEHHHTVVIPDEVEFQQGPPSLPEGAQIAVLYGNPAEEGPFALRLKFPAGYTIPPHTHPKDEIVTVISGKLGLTAGDILDRSAAPLLAAGSLVVLPSGMAHFAWVEEETIIQLNSIGPLKITYLQDADDPRVN</sequence>
<feature type="domain" description="ChrR-like cupin" evidence="2">
    <location>
        <begin position="34"/>
        <end position="147"/>
    </location>
</feature>
<dbReference type="InterPro" id="IPR025979">
    <property type="entry name" value="ChrR-like_cupin_dom"/>
</dbReference>
<reference evidence="3 4" key="1">
    <citation type="submission" date="2007-11" db="EMBL/GenBank/DDBJ databases">
        <authorList>
            <person name="Wagner-Dobler I."/>
            <person name="Ferriera S."/>
            <person name="Johnson J."/>
            <person name="Kravitz S."/>
            <person name="Beeson K."/>
            <person name="Sutton G."/>
            <person name="Rogers Y.-H."/>
            <person name="Friedman R."/>
            <person name="Frazier M."/>
            <person name="Venter J.C."/>
        </authorList>
    </citation>
    <scope>NUCLEOTIDE SEQUENCE [LARGE SCALE GENOMIC DNA]</scope>
    <source>
        <strain evidence="3 4">HEL-45</strain>
    </source>
</reference>
<keyword evidence="4" id="KW-1185">Reference proteome</keyword>